<sequence length="465" mass="51136">MPNKCAEIHPFAVVVLNGTIGARLHISFSVLNRSSFGFWFSYFTVISRAVLAMFWFGIQTYTGSQCVYQMLKAIWPSTARIPNHLSESANITTSGMICYLLYWLVQLPFLFVSPTKIRHLFTAKSIIVPATWLAILTWSLVKVPTTVSLAQKHASVSGSALAWAFLSSLNSALGSYSTLSVNIPDFTRYAKHPRSQYIQLIIIPILFTLAGFIGIVVTYAGEVLYGSTIWNPLDMIDLWDNRAAAFFAAFSFSLATLGTNISANTLSAANDLTALWPRNINIRRGQIICAIIGGWAICPWEILASAPGFLTFMGGYTVFLGPFAAIMARALSPSLACEYYYLIHNCKVDVPAMYDPHGRYKYWNGINWRALVAMLCATPVTLPGLAETINPSISVGKVSHIYDIGWLYSFFCSAIIYGTLSYAFPAQETYLATATTGDYVLSAEDRSDGASTDEKNVQTDVIASV</sequence>
<keyword evidence="3 6" id="KW-0812">Transmembrane</keyword>
<feature type="transmembrane region" description="Helical" evidence="6">
    <location>
        <begin position="36"/>
        <end position="58"/>
    </location>
</feature>
<dbReference type="Gene3D" id="1.10.4160.10">
    <property type="entry name" value="Hydantoin permease"/>
    <property type="match status" value="1"/>
</dbReference>
<evidence type="ECO:0000256" key="6">
    <source>
        <dbReference type="SAM" id="Phobius"/>
    </source>
</evidence>
<dbReference type="AlphaFoldDB" id="A0A0D7A704"/>
<organism evidence="7 8">
    <name type="scientific">Fistulina hepatica ATCC 64428</name>
    <dbReference type="NCBI Taxonomy" id="1128425"/>
    <lineage>
        <taxon>Eukaryota</taxon>
        <taxon>Fungi</taxon>
        <taxon>Dikarya</taxon>
        <taxon>Basidiomycota</taxon>
        <taxon>Agaricomycotina</taxon>
        <taxon>Agaricomycetes</taxon>
        <taxon>Agaricomycetidae</taxon>
        <taxon>Agaricales</taxon>
        <taxon>Fistulinaceae</taxon>
        <taxon>Fistulina</taxon>
    </lineage>
</organism>
<evidence type="ECO:0000256" key="1">
    <source>
        <dbReference type="ARBA" id="ARBA00004141"/>
    </source>
</evidence>
<feature type="transmembrane region" description="Helical" evidence="6">
    <location>
        <begin position="366"/>
        <end position="386"/>
    </location>
</feature>
<evidence type="ECO:0000256" key="4">
    <source>
        <dbReference type="ARBA" id="ARBA00022989"/>
    </source>
</evidence>
<accession>A0A0D7A704</accession>
<feature type="transmembrane region" description="Helical" evidence="6">
    <location>
        <begin position="161"/>
        <end position="179"/>
    </location>
</feature>
<feature type="transmembrane region" description="Helical" evidence="6">
    <location>
        <begin position="309"/>
        <end position="331"/>
    </location>
</feature>
<protein>
    <recommendedName>
        <fullName evidence="9">NCS1 nucleoside transporter family</fullName>
    </recommendedName>
</protein>
<feature type="transmembrane region" description="Helical" evidence="6">
    <location>
        <begin position="287"/>
        <end position="303"/>
    </location>
</feature>
<name>A0A0D7A704_9AGAR</name>
<reference evidence="7 8" key="1">
    <citation type="journal article" date="2015" name="Fungal Genet. Biol.">
        <title>Evolution of novel wood decay mechanisms in Agaricales revealed by the genome sequences of Fistulina hepatica and Cylindrobasidium torrendii.</title>
        <authorList>
            <person name="Floudas D."/>
            <person name="Held B.W."/>
            <person name="Riley R."/>
            <person name="Nagy L.G."/>
            <person name="Koehler G."/>
            <person name="Ransdell A.S."/>
            <person name="Younus H."/>
            <person name="Chow J."/>
            <person name="Chiniquy J."/>
            <person name="Lipzen A."/>
            <person name="Tritt A."/>
            <person name="Sun H."/>
            <person name="Haridas S."/>
            <person name="LaButti K."/>
            <person name="Ohm R.A."/>
            <person name="Kues U."/>
            <person name="Blanchette R.A."/>
            <person name="Grigoriev I.V."/>
            <person name="Minto R.E."/>
            <person name="Hibbett D.S."/>
        </authorList>
    </citation>
    <scope>NUCLEOTIDE SEQUENCE [LARGE SCALE GENOMIC DNA]</scope>
    <source>
        <strain evidence="7 8">ATCC 64428</strain>
    </source>
</reference>
<dbReference type="Proteomes" id="UP000054144">
    <property type="component" value="Unassembled WGS sequence"/>
</dbReference>
<comment type="subcellular location">
    <subcellularLocation>
        <location evidence="1">Membrane</location>
        <topology evidence="1">Multi-pass membrane protein</topology>
    </subcellularLocation>
</comment>
<dbReference type="Pfam" id="PF02133">
    <property type="entry name" value="Transp_cyt_pur"/>
    <property type="match status" value="1"/>
</dbReference>
<gene>
    <name evidence="7" type="ORF">FISHEDRAFT_75507</name>
</gene>
<dbReference type="OrthoDB" id="2018619at2759"/>
<proteinExistence type="inferred from homology"/>
<dbReference type="InterPro" id="IPR045225">
    <property type="entry name" value="Uracil/uridine/allantoin_perm"/>
</dbReference>
<evidence type="ECO:0000313" key="7">
    <source>
        <dbReference type="EMBL" id="KIY46588.1"/>
    </source>
</evidence>
<dbReference type="PANTHER" id="PTHR30618:SF0">
    <property type="entry name" value="PURINE-URACIL PERMEASE NCS1"/>
    <property type="match status" value="1"/>
</dbReference>
<dbReference type="GO" id="GO:0015205">
    <property type="term" value="F:nucleobase transmembrane transporter activity"/>
    <property type="evidence" value="ECO:0007669"/>
    <property type="project" value="TreeGrafter"/>
</dbReference>
<feature type="transmembrane region" description="Helical" evidence="6">
    <location>
        <begin position="245"/>
        <end position="266"/>
    </location>
</feature>
<evidence type="ECO:0000313" key="8">
    <source>
        <dbReference type="Proteomes" id="UP000054144"/>
    </source>
</evidence>
<dbReference type="GO" id="GO:0005886">
    <property type="term" value="C:plasma membrane"/>
    <property type="evidence" value="ECO:0007669"/>
    <property type="project" value="TreeGrafter"/>
</dbReference>
<feature type="transmembrane region" description="Helical" evidence="6">
    <location>
        <begin position="200"/>
        <end position="225"/>
    </location>
</feature>
<comment type="similarity">
    <text evidence="2">Belongs to the purine-cytosine permease (2.A.39) family.</text>
</comment>
<evidence type="ECO:0000256" key="2">
    <source>
        <dbReference type="ARBA" id="ARBA00008974"/>
    </source>
</evidence>
<keyword evidence="5 6" id="KW-0472">Membrane</keyword>
<evidence type="ECO:0000256" key="5">
    <source>
        <dbReference type="ARBA" id="ARBA00023136"/>
    </source>
</evidence>
<dbReference type="EMBL" id="KN882027">
    <property type="protein sequence ID" value="KIY46588.1"/>
    <property type="molecule type" value="Genomic_DNA"/>
</dbReference>
<evidence type="ECO:0008006" key="9">
    <source>
        <dbReference type="Google" id="ProtNLM"/>
    </source>
</evidence>
<evidence type="ECO:0000256" key="3">
    <source>
        <dbReference type="ARBA" id="ARBA00022692"/>
    </source>
</evidence>
<feature type="transmembrane region" description="Helical" evidence="6">
    <location>
        <begin position="121"/>
        <end position="141"/>
    </location>
</feature>
<keyword evidence="4 6" id="KW-1133">Transmembrane helix</keyword>
<feature type="transmembrane region" description="Helical" evidence="6">
    <location>
        <begin position="91"/>
        <end position="112"/>
    </location>
</feature>
<dbReference type="InterPro" id="IPR001248">
    <property type="entry name" value="Pur-cyt_permease"/>
</dbReference>
<keyword evidence="8" id="KW-1185">Reference proteome</keyword>
<dbReference type="PANTHER" id="PTHR30618">
    <property type="entry name" value="NCS1 FAMILY PURINE/PYRIMIDINE TRANSPORTER"/>
    <property type="match status" value="1"/>
</dbReference>
<feature type="transmembrane region" description="Helical" evidence="6">
    <location>
        <begin position="406"/>
        <end position="424"/>
    </location>
</feature>